<accession>A0A1H2YZ63</accession>
<evidence type="ECO:0000313" key="2">
    <source>
        <dbReference type="EMBL" id="SDX10453.1"/>
    </source>
</evidence>
<dbReference type="Proteomes" id="UP000199118">
    <property type="component" value="Unassembled WGS sequence"/>
</dbReference>
<name>A0A1H2YZ63_9RHOB</name>
<evidence type="ECO:0008006" key="4">
    <source>
        <dbReference type="Google" id="ProtNLM"/>
    </source>
</evidence>
<dbReference type="RefSeq" id="WP_092681649.1">
    <property type="nucleotide sequence ID" value="NZ_FNMZ01000003.1"/>
</dbReference>
<feature type="region of interest" description="Disordered" evidence="1">
    <location>
        <begin position="102"/>
        <end position="124"/>
    </location>
</feature>
<keyword evidence="3" id="KW-1185">Reference proteome</keyword>
<evidence type="ECO:0000256" key="1">
    <source>
        <dbReference type="SAM" id="MobiDB-lite"/>
    </source>
</evidence>
<proteinExistence type="predicted"/>
<feature type="compositionally biased region" description="Pro residues" evidence="1">
    <location>
        <begin position="104"/>
        <end position="118"/>
    </location>
</feature>
<dbReference type="EMBL" id="FNMZ01000003">
    <property type="protein sequence ID" value="SDX10453.1"/>
    <property type="molecule type" value="Genomic_DNA"/>
</dbReference>
<dbReference type="PROSITE" id="PS51257">
    <property type="entry name" value="PROKAR_LIPOPROTEIN"/>
    <property type="match status" value="1"/>
</dbReference>
<sequence length="124" mass="13317">MRLVAIAVLLSLAVAGCNTPSPRFLGAERREVTYEGVDYIVYRMDDRAQAIRLGSAVGVPADELVRGFRRAARQATGCRTHKVYTNFQVSVIDFRLLCGRGDPDPAPAPTETVSPPPSASSSPA</sequence>
<dbReference type="OrthoDB" id="7859824at2"/>
<dbReference type="AlphaFoldDB" id="A0A1H2YZ63"/>
<gene>
    <name evidence="2" type="ORF">SAMN05444336_103313</name>
</gene>
<evidence type="ECO:0000313" key="3">
    <source>
        <dbReference type="Proteomes" id="UP000199118"/>
    </source>
</evidence>
<reference evidence="2 3" key="1">
    <citation type="submission" date="2016-10" db="EMBL/GenBank/DDBJ databases">
        <authorList>
            <person name="de Groot N.N."/>
        </authorList>
    </citation>
    <scope>NUCLEOTIDE SEQUENCE [LARGE SCALE GENOMIC DNA]</scope>
    <source>
        <strain evidence="2 3">DSM 17890</strain>
    </source>
</reference>
<organism evidence="2 3">
    <name type="scientific">Albimonas donghaensis</name>
    <dbReference type="NCBI Taxonomy" id="356660"/>
    <lineage>
        <taxon>Bacteria</taxon>
        <taxon>Pseudomonadati</taxon>
        <taxon>Pseudomonadota</taxon>
        <taxon>Alphaproteobacteria</taxon>
        <taxon>Rhodobacterales</taxon>
        <taxon>Paracoccaceae</taxon>
        <taxon>Albimonas</taxon>
    </lineage>
</organism>
<protein>
    <recommendedName>
        <fullName evidence="4">Lipoprotein</fullName>
    </recommendedName>
</protein>